<dbReference type="AlphaFoldDB" id="A0A6C0BKV2"/>
<evidence type="ECO:0000313" key="1">
    <source>
        <dbReference type="EMBL" id="QHS92652.1"/>
    </source>
</evidence>
<dbReference type="Pfam" id="PF23827">
    <property type="entry name" value="DUF7197"/>
    <property type="match status" value="1"/>
</dbReference>
<organism evidence="1">
    <name type="scientific">viral metagenome</name>
    <dbReference type="NCBI Taxonomy" id="1070528"/>
    <lineage>
        <taxon>unclassified sequences</taxon>
        <taxon>metagenomes</taxon>
        <taxon>organismal metagenomes</taxon>
    </lineage>
</organism>
<sequence length="198" mass="23372">MSNSIESREQRIARPLLEFFSNDINFKIFSEVVVLKTRNLPLSVVDWFVTNYAKKNDVSYSIKRPNNVMEDFSVYRSYRAQLKGYKKKEFDPFCRGDTIMLEYQSPIDNSTMVIETAICQLKFFRWAIENLLLNYIELHYDEIYNDMKTNSRKPQRADGGDGNGTENLTTLRRKKNELSKSAFQQIHVSNTTRQLYFK</sequence>
<protein>
    <submittedName>
        <fullName evidence="1">Uncharacterized protein</fullName>
    </submittedName>
</protein>
<reference evidence="1" key="1">
    <citation type="journal article" date="2020" name="Nature">
        <title>Giant virus diversity and host interactions through global metagenomics.</title>
        <authorList>
            <person name="Schulz F."/>
            <person name="Roux S."/>
            <person name="Paez-Espino D."/>
            <person name="Jungbluth S."/>
            <person name="Walsh D.A."/>
            <person name="Denef V.J."/>
            <person name="McMahon K.D."/>
            <person name="Konstantinidis K.T."/>
            <person name="Eloe-Fadrosh E.A."/>
            <person name="Kyrpides N.C."/>
            <person name="Woyke T."/>
        </authorList>
    </citation>
    <scope>NUCLEOTIDE SEQUENCE</scope>
    <source>
        <strain evidence="1">GVMAG-M-3300014204-73</strain>
    </source>
</reference>
<name>A0A6C0BKV2_9ZZZZ</name>
<dbReference type="InterPro" id="IPR055621">
    <property type="entry name" value="DUF7197"/>
</dbReference>
<accession>A0A6C0BKV2</accession>
<proteinExistence type="predicted"/>
<dbReference type="EMBL" id="MN739184">
    <property type="protein sequence ID" value="QHS92652.1"/>
    <property type="molecule type" value="Genomic_DNA"/>
</dbReference>